<name>A0ABV4DVS8_9CLOT</name>
<dbReference type="NCBIfam" id="NF045650">
    <property type="entry name" value="CD1247_Nterm"/>
    <property type="match status" value="1"/>
</dbReference>
<proteinExistence type="predicted"/>
<dbReference type="EMBL" id="JBGFFE010000001">
    <property type="protein sequence ID" value="MEY8762290.1"/>
    <property type="molecule type" value="Genomic_DNA"/>
</dbReference>
<organism evidence="1 2">
    <name type="scientific">Clostridium lapidicellarium</name>
    <dbReference type="NCBI Taxonomy" id="3240931"/>
    <lineage>
        <taxon>Bacteria</taxon>
        <taxon>Bacillati</taxon>
        <taxon>Bacillota</taxon>
        <taxon>Clostridia</taxon>
        <taxon>Eubacteriales</taxon>
        <taxon>Clostridiaceae</taxon>
        <taxon>Clostridium</taxon>
    </lineage>
</organism>
<gene>
    <name evidence="1" type="ORF">AB8S09_01325</name>
</gene>
<dbReference type="RefSeq" id="WP_369868339.1">
    <property type="nucleotide sequence ID" value="NZ_JBGFFE010000001.1"/>
</dbReference>
<evidence type="ECO:0000313" key="2">
    <source>
        <dbReference type="Proteomes" id="UP001565220"/>
    </source>
</evidence>
<keyword evidence="2" id="KW-1185">Reference proteome</keyword>
<accession>A0ABV4DVS8</accession>
<evidence type="ECO:0000313" key="1">
    <source>
        <dbReference type="EMBL" id="MEY8762290.1"/>
    </source>
</evidence>
<comment type="caution">
    <text evidence="1">The sequence shown here is derived from an EMBL/GenBank/DDBJ whole genome shotgun (WGS) entry which is preliminary data.</text>
</comment>
<dbReference type="InterPro" id="IPR054688">
    <property type="entry name" value="CD1247_N"/>
</dbReference>
<sequence>MESIRSKVSYISGLIDGLKIDESTNEGKIFLKILDVLESMAEEMENMSEAQKYTEDYMDAIDENLAYLQNDLYDEDYEAYRGDIDESFEEIRCPNCNDIVYVDKDMLGQRENVTCPNCHTNISIGDTDAGGDNKK</sequence>
<protein>
    <submittedName>
        <fullName evidence="1">CD1247 N-terminal domain-containing protein</fullName>
    </submittedName>
</protein>
<dbReference type="Proteomes" id="UP001565220">
    <property type="component" value="Unassembled WGS sequence"/>
</dbReference>
<reference evidence="1 2" key="1">
    <citation type="submission" date="2024-08" db="EMBL/GenBank/DDBJ databases">
        <title>Clostridium lapicellarii sp. nov., and Clostridium renhuaiense sp. nov., two species isolated from the mud in a fermentation cellar used for producing sauce-flavour Chinese liquors.</title>
        <authorList>
            <person name="Yang F."/>
            <person name="Wang H."/>
            <person name="Chen L.Q."/>
            <person name="Zhou N."/>
            <person name="Lu J.J."/>
            <person name="Pu X.X."/>
            <person name="Wan B."/>
            <person name="Wang L."/>
            <person name="Liu S.J."/>
        </authorList>
    </citation>
    <scope>NUCLEOTIDE SEQUENCE [LARGE SCALE GENOMIC DNA]</scope>
    <source>
        <strain evidence="1 2">MT-113</strain>
    </source>
</reference>